<gene>
    <name evidence="1" type="ORF">RQX22_09605</name>
</gene>
<sequence>MKIRLSVAAAAFLGLAACGSGGNGDGDGDAAAGKSGSSIPGAGEIRLDPGQWEIEHEILSMEAPGMPKEAMASVTNQKTVIKSCITPEQAAKPNADFFAAKDNGCSYKDFNMAGGRIRGTLSCASEDRPGSMTMTMDGKYSAQSYEMAVEMKTDAGAGGMTIKSRGSGKRIGDCPAS</sequence>
<evidence type="ECO:0000313" key="2">
    <source>
        <dbReference type="Proteomes" id="UP001259572"/>
    </source>
</evidence>
<proteinExistence type="predicted"/>
<dbReference type="EMBL" id="JAVUPU010000004">
    <property type="protein sequence ID" value="MDT9599204.1"/>
    <property type="molecule type" value="Genomic_DNA"/>
</dbReference>
<name>A0ABU3Q729_9SPHN</name>
<dbReference type="Pfam" id="PF12276">
    <property type="entry name" value="DUF3617"/>
    <property type="match status" value="1"/>
</dbReference>
<accession>A0ABU3Q729</accession>
<evidence type="ECO:0000313" key="1">
    <source>
        <dbReference type="EMBL" id="MDT9599204.1"/>
    </source>
</evidence>
<organism evidence="1 2">
    <name type="scientific">Sphingosinicella rhizophila</name>
    <dbReference type="NCBI Taxonomy" id="3050082"/>
    <lineage>
        <taxon>Bacteria</taxon>
        <taxon>Pseudomonadati</taxon>
        <taxon>Pseudomonadota</taxon>
        <taxon>Alphaproteobacteria</taxon>
        <taxon>Sphingomonadales</taxon>
        <taxon>Sphingosinicellaceae</taxon>
        <taxon>Sphingosinicella</taxon>
    </lineage>
</organism>
<dbReference type="RefSeq" id="WP_315725914.1">
    <property type="nucleotide sequence ID" value="NZ_JAVUPU010000004.1"/>
</dbReference>
<dbReference type="Proteomes" id="UP001259572">
    <property type="component" value="Unassembled WGS sequence"/>
</dbReference>
<dbReference type="InterPro" id="IPR022061">
    <property type="entry name" value="DUF3617"/>
</dbReference>
<comment type="caution">
    <text evidence="1">The sequence shown here is derived from an EMBL/GenBank/DDBJ whole genome shotgun (WGS) entry which is preliminary data.</text>
</comment>
<keyword evidence="2" id="KW-1185">Reference proteome</keyword>
<reference evidence="1 2" key="1">
    <citation type="submission" date="2023-05" db="EMBL/GenBank/DDBJ databases">
        <authorList>
            <person name="Guo Y."/>
        </authorList>
    </citation>
    <scope>NUCLEOTIDE SEQUENCE [LARGE SCALE GENOMIC DNA]</scope>
    <source>
        <strain evidence="1 2">GR2756</strain>
    </source>
</reference>
<protein>
    <submittedName>
        <fullName evidence="1">DUF3617 domain-containing protein</fullName>
    </submittedName>
</protein>
<dbReference type="PROSITE" id="PS51257">
    <property type="entry name" value="PROKAR_LIPOPROTEIN"/>
    <property type="match status" value="1"/>
</dbReference>